<evidence type="ECO:0000313" key="20">
    <source>
        <dbReference type="RefSeq" id="XP_024599195.1"/>
    </source>
</evidence>
<dbReference type="GO" id="GO:0005634">
    <property type="term" value="C:nucleus"/>
    <property type="evidence" value="ECO:0007669"/>
    <property type="project" value="UniProtKB-SubCell"/>
</dbReference>
<evidence type="ECO:0000256" key="17">
    <source>
        <dbReference type="SAM" id="MobiDB-lite"/>
    </source>
</evidence>
<dbReference type="Gene3D" id="1.10.10.60">
    <property type="entry name" value="Homeodomain-like"/>
    <property type="match status" value="1"/>
</dbReference>
<gene>
    <name evidence="20" type="primary">MIS18BP1</name>
</gene>
<dbReference type="InterPro" id="IPR009057">
    <property type="entry name" value="Homeodomain-like_sf"/>
</dbReference>
<sequence>MIATPLKHPGIHLSSETSSQRRNMPMHAVFFDSIPSGTLTPVKDLAKYQKSSLKWNDHKKSQFLGITVFNNKNIFQSTMLAEATTSNSSLDISAIKPNKDGLKNKASYESPGKIFQRMKEKVLHNKQEQASRNSLLEPPKNESNKIFTPNGTEEGVLQHTYLCEGKENNKSFQPEDSSLRELPILNQEHENDSAAGVSNKALTRAQLARQVLHSKENTVATTKSKKDTFVLEGTDSTCEKSQNTTIETLCVPFKNSSQLMVSDDSKITTEGTSKQEIKEGNEKTMPRETDLPGSMNDTCKIVLATPRFHIGIPQRSKSNAWKLSPSTCQAITNGVKKNKVVQLQEWMIKVINDNTAICVEGKLTDITNIYWHSNAIIERIKHNKLRTLSGNMYILKGMIDRISMKEAGYPNYLIRKFMFGFPEKWKEYIDNFLEQLRSCEKKGGKARQKQKTERVVPDIRKSMKNDAGEKKPEVLQRATATYDLDCDHLERTEESKVSIDILTSREQFFSDEERKYVAVNQKKPYILVTPLKSKKIIEQKCMNYNLSFGTIKAVTDFAARKHQKESKSNLNEPTSPISKPTKTLESTFEYSVGHKSKSKEDCSECDLLTVNQKIKIPSPKKEQTVTSDFKKNTRLSKLKKTENQVTVSFYKHQSSSDLSNEESEKGKEFRRKAGVVKKTRARNTKEIVVHLRKSTRKTRTIPVMSESETEESENELHMKQKKARCSAKENLQKSDISNELPAIETMGSGKTNRYSFACLPGLIQDEEWNKKELQKLHCAFASLPKHKPGFWSEVAMAVGSRSAHECQRKYMEDPRGKRSQKHVTKKKPVNPKGKISDSDKKQTIKITAKVGTLKRKQQMRDFLEQLPKDDHDDFFSTTPLQHQRVLLPSFRDSQEEDDILPNMDRNPTTPSSVIFPLAKTPQCQHVSPGMLASINRADCDKYVFRMQKTHKSKGGTVWGNIKKKTIESDFSTPPSRRKTPFKKELAENSGIGKLFTNAMESLEEEEKDSYFSNSDSA</sequence>
<accession>A0A341B8X5</accession>
<keyword evidence="11" id="KW-0539">Nucleus</keyword>
<keyword evidence="13" id="KW-0137">Centromere</keyword>
<keyword evidence="8" id="KW-0498">Mitosis</keyword>
<feature type="region of interest" description="Disordered" evidence="17">
    <location>
        <begin position="263"/>
        <end position="292"/>
    </location>
</feature>
<evidence type="ECO:0000256" key="1">
    <source>
        <dbReference type="ARBA" id="ARBA00003694"/>
    </source>
</evidence>
<evidence type="ECO:0000256" key="7">
    <source>
        <dbReference type="ARBA" id="ARBA00022618"/>
    </source>
</evidence>
<protein>
    <recommendedName>
        <fullName evidence="15">Mis18-binding protein 1</fullName>
    </recommendedName>
    <alternativeName>
        <fullName evidence="16">Kinetochore-associated protein KNL-2 homolog</fullName>
    </alternativeName>
</protein>
<dbReference type="GO" id="GO:0051301">
    <property type="term" value="P:cell division"/>
    <property type="evidence" value="ECO:0007669"/>
    <property type="project" value="UniProtKB-KW"/>
</dbReference>
<dbReference type="RefSeq" id="XP_024599195.1">
    <property type="nucleotide sequence ID" value="XM_024743427.1"/>
</dbReference>
<keyword evidence="9" id="KW-0832">Ubl conjugation</keyword>
<evidence type="ECO:0000256" key="13">
    <source>
        <dbReference type="ARBA" id="ARBA00023328"/>
    </source>
</evidence>
<evidence type="ECO:0000256" key="10">
    <source>
        <dbReference type="ARBA" id="ARBA00023125"/>
    </source>
</evidence>
<dbReference type="InterPro" id="IPR001005">
    <property type="entry name" value="SANT/Myb"/>
</dbReference>
<evidence type="ECO:0000256" key="15">
    <source>
        <dbReference type="ARBA" id="ARBA00069467"/>
    </source>
</evidence>
<dbReference type="GO" id="GO:0003677">
    <property type="term" value="F:DNA binding"/>
    <property type="evidence" value="ECO:0007669"/>
    <property type="project" value="UniProtKB-KW"/>
</dbReference>
<evidence type="ECO:0000259" key="18">
    <source>
        <dbReference type="SMART" id="SM00717"/>
    </source>
</evidence>
<evidence type="ECO:0000256" key="6">
    <source>
        <dbReference type="ARBA" id="ARBA00022553"/>
    </source>
</evidence>
<feature type="region of interest" description="Disordered" evidence="17">
    <location>
        <begin position="695"/>
        <end position="716"/>
    </location>
</feature>
<dbReference type="AlphaFoldDB" id="A0A341B8X5"/>
<feature type="domain" description="Myb-like" evidence="18">
    <location>
        <begin position="764"/>
        <end position="816"/>
    </location>
</feature>
<dbReference type="Proteomes" id="UP000252040">
    <property type="component" value="Unplaced"/>
</dbReference>
<dbReference type="SMART" id="SM00717">
    <property type="entry name" value="SANT"/>
    <property type="match status" value="1"/>
</dbReference>
<keyword evidence="10" id="KW-0238">DNA-binding</keyword>
<proteinExistence type="predicted"/>
<comment type="function">
    <text evidence="1">Required for recruitment of CENPA to centromeres and normal chromosome segregation during mitosis.</text>
</comment>
<organism evidence="19 20">
    <name type="scientific">Neophocaena asiaeorientalis asiaeorientalis</name>
    <name type="common">Yangtze finless porpoise</name>
    <name type="synonym">Neophocaena phocaenoides subsp. asiaeorientalis</name>
    <dbReference type="NCBI Taxonomy" id="1706337"/>
    <lineage>
        <taxon>Eukaryota</taxon>
        <taxon>Metazoa</taxon>
        <taxon>Chordata</taxon>
        <taxon>Craniata</taxon>
        <taxon>Vertebrata</taxon>
        <taxon>Euteleostomi</taxon>
        <taxon>Mammalia</taxon>
        <taxon>Eutheria</taxon>
        <taxon>Laurasiatheria</taxon>
        <taxon>Artiodactyla</taxon>
        <taxon>Whippomorpha</taxon>
        <taxon>Cetacea</taxon>
        <taxon>Odontoceti</taxon>
        <taxon>Phocoenidae</taxon>
        <taxon>Neophocaena</taxon>
    </lineage>
</organism>
<keyword evidence="4" id="KW-0158">Chromosome</keyword>
<evidence type="ECO:0000256" key="14">
    <source>
        <dbReference type="ARBA" id="ARBA00063953"/>
    </source>
</evidence>
<feature type="compositionally biased region" description="Basic residues" evidence="17">
    <location>
        <begin position="668"/>
        <end position="677"/>
    </location>
</feature>
<evidence type="ECO:0000256" key="3">
    <source>
        <dbReference type="ARBA" id="ARBA00004584"/>
    </source>
</evidence>
<evidence type="ECO:0000256" key="12">
    <source>
        <dbReference type="ARBA" id="ARBA00023306"/>
    </source>
</evidence>
<feature type="region of interest" description="Disordered" evidence="17">
    <location>
        <begin position="126"/>
        <end position="151"/>
    </location>
</feature>
<evidence type="ECO:0000256" key="5">
    <source>
        <dbReference type="ARBA" id="ARBA00022499"/>
    </source>
</evidence>
<evidence type="ECO:0000256" key="8">
    <source>
        <dbReference type="ARBA" id="ARBA00022776"/>
    </source>
</evidence>
<evidence type="ECO:0000313" key="19">
    <source>
        <dbReference type="Proteomes" id="UP000252040"/>
    </source>
</evidence>
<dbReference type="PANTHER" id="PTHR16124:SF3">
    <property type="entry name" value="MIS18-BINDING PROTEIN 1"/>
    <property type="match status" value="1"/>
</dbReference>
<comment type="subunit">
    <text evidence="14">Interacts with SP1. Interacts with MIS18A. Identified in a complex containing MIS18A, OIP5/MIS18B, MIS18BP1, RBBP7 and RBBP4. Interacts with KAT7/HBO1. Interacts (via N-terminus) with FLNA (via N-terminus).</text>
</comment>
<evidence type="ECO:0000256" key="2">
    <source>
        <dbReference type="ARBA" id="ARBA00004123"/>
    </source>
</evidence>
<feature type="compositionally biased region" description="Basic residues" evidence="17">
    <location>
        <begin position="817"/>
        <end position="829"/>
    </location>
</feature>
<dbReference type="CDD" id="cd00167">
    <property type="entry name" value="SANT"/>
    <property type="match status" value="1"/>
</dbReference>
<keyword evidence="5" id="KW-1017">Isopeptide bond</keyword>
<feature type="region of interest" description="Disordered" evidence="17">
    <location>
        <begin position="652"/>
        <end position="677"/>
    </location>
</feature>
<dbReference type="Pfam" id="PF09133">
    <property type="entry name" value="SANTA"/>
    <property type="match status" value="1"/>
</dbReference>
<keyword evidence="6" id="KW-0597">Phosphoprotein</keyword>
<keyword evidence="7" id="KW-0132">Cell division</keyword>
<evidence type="ECO:0000256" key="16">
    <source>
        <dbReference type="ARBA" id="ARBA00079617"/>
    </source>
</evidence>
<evidence type="ECO:0000256" key="9">
    <source>
        <dbReference type="ARBA" id="ARBA00022843"/>
    </source>
</evidence>
<dbReference type="CTD" id="55320"/>
<keyword evidence="12" id="KW-0131">Cell cycle</keyword>
<dbReference type="GO" id="GO:0000775">
    <property type="term" value="C:chromosome, centromeric region"/>
    <property type="evidence" value="ECO:0007669"/>
    <property type="project" value="UniProtKB-SubCell"/>
</dbReference>
<feature type="compositionally biased region" description="Basic and acidic residues" evidence="17">
    <location>
        <begin position="263"/>
        <end position="290"/>
    </location>
</feature>
<dbReference type="PANTHER" id="PTHR16124">
    <property type="entry name" value="MIS18-BINDING PROTEIN 1"/>
    <property type="match status" value="1"/>
</dbReference>
<dbReference type="InterPro" id="IPR015216">
    <property type="entry name" value="SANTA"/>
</dbReference>
<evidence type="ECO:0000256" key="4">
    <source>
        <dbReference type="ARBA" id="ARBA00022454"/>
    </source>
</evidence>
<reference evidence="20" key="1">
    <citation type="submission" date="2025-08" db="UniProtKB">
        <authorList>
            <consortium name="RefSeq"/>
        </authorList>
    </citation>
    <scope>IDENTIFICATION</scope>
    <source>
        <tissue evidence="20">Meat</tissue>
    </source>
</reference>
<feature type="region of interest" description="Disordered" evidence="17">
    <location>
        <begin position="811"/>
        <end position="842"/>
    </location>
</feature>
<dbReference type="InterPro" id="IPR039110">
    <property type="entry name" value="KNL2-like"/>
</dbReference>
<name>A0A341B8X5_NEOAA</name>
<feature type="region of interest" description="Disordered" evidence="17">
    <location>
        <begin position="1"/>
        <end position="20"/>
    </location>
</feature>
<comment type="subcellular location">
    <subcellularLocation>
        <location evidence="3">Chromosome</location>
        <location evidence="3">Centromere</location>
    </subcellularLocation>
    <subcellularLocation>
        <location evidence="2">Nucleus</location>
    </subcellularLocation>
</comment>
<dbReference type="GeneID" id="112398723"/>
<dbReference type="FunFam" id="1.10.10.60:FF:000273">
    <property type="entry name" value="MIS18 binding protein 1"/>
    <property type="match status" value="1"/>
</dbReference>
<keyword evidence="19" id="KW-1185">Reference proteome</keyword>
<evidence type="ECO:0000256" key="11">
    <source>
        <dbReference type="ARBA" id="ARBA00023242"/>
    </source>
</evidence>
<dbReference type="SUPFAM" id="SSF46689">
    <property type="entry name" value="Homeodomain-like"/>
    <property type="match status" value="1"/>
</dbReference>